<accession>A0A3P8G054</accession>
<sequence length="220" mass="24397">MSNRSAQIIMSDFYKALDELELTDASTSPLVHALRTFDSKVESLFNMTATISGRLDRMESSFDSKLESLRNMAATTCGRLDRLESALAVLLERSAPRHNCVFCSPEAQTDGHSSTRCTNYRDAIARAAQASKLGLCCRCLKAEHEGDCGVTCQNCRLLLPLNHPFYTTRLRRLQRAGRSIVVCDDGSINASPPPHFWRSKGRRVVVPPPNQQCSFGVSIE</sequence>
<evidence type="ECO:0000313" key="1">
    <source>
        <dbReference type="EMBL" id="VDP24416.1"/>
    </source>
</evidence>
<accession>A0A183GFV3</accession>
<protein>
    <submittedName>
        <fullName evidence="3">CCHC-type domain-containing protein</fullName>
    </submittedName>
</protein>
<dbReference type="Proteomes" id="UP000050761">
    <property type="component" value="Unassembled WGS sequence"/>
</dbReference>
<evidence type="ECO:0000313" key="2">
    <source>
        <dbReference type="Proteomes" id="UP000050761"/>
    </source>
</evidence>
<name>A0A183GFV3_HELPZ</name>
<keyword evidence="2" id="KW-1185">Reference proteome</keyword>
<reference evidence="1 2" key="1">
    <citation type="submission" date="2018-11" db="EMBL/GenBank/DDBJ databases">
        <authorList>
            <consortium name="Pathogen Informatics"/>
        </authorList>
    </citation>
    <scope>NUCLEOTIDE SEQUENCE [LARGE SCALE GENOMIC DNA]</scope>
</reference>
<dbReference type="EMBL" id="UZAH01032885">
    <property type="protein sequence ID" value="VDP24416.1"/>
    <property type="molecule type" value="Genomic_DNA"/>
</dbReference>
<gene>
    <name evidence="1" type="ORF">HPBE_LOCUS21309</name>
</gene>
<evidence type="ECO:0000313" key="3">
    <source>
        <dbReference type="WBParaSite" id="HPBE_0002131001-mRNA-1"/>
    </source>
</evidence>
<dbReference type="OrthoDB" id="6020750at2759"/>
<dbReference type="AlphaFoldDB" id="A0A183GFV3"/>
<proteinExistence type="predicted"/>
<organism evidence="2 3">
    <name type="scientific">Heligmosomoides polygyrus</name>
    <name type="common">Parasitic roundworm</name>
    <dbReference type="NCBI Taxonomy" id="6339"/>
    <lineage>
        <taxon>Eukaryota</taxon>
        <taxon>Metazoa</taxon>
        <taxon>Ecdysozoa</taxon>
        <taxon>Nematoda</taxon>
        <taxon>Chromadorea</taxon>
        <taxon>Rhabditida</taxon>
        <taxon>Rhabditina</taxon>
        <taxon>Rhabditomorpha</taxon>
        <taxon>Strongyloidea</taxon>
        <taxon>Heligmosomidae</taxon>
        <taxon>Heligmosomoides</taxon>
    </lineage>
</organism>
<dbReference type="WBParaSite" id="HPBE_0002131001-mRNA-1">
    <property type="protein sequence ID" value="HPBE_0002131001-mRNA-1"/>
    <property type="gene ID" value="HPBE_0002131001"/>
</dbReference>
<reference evidence="3" key="2">
    <citation type="submission" date="2019-09" db="UniProtKB">
        <authorList>
            <consortium name="WormBaseParasite"/>
        </authorList>
    </citation>
    <scope>IDENTIFICATION</scope>
</reference>